<feature type="domain" description="DAAF9 N-terminal" evidence="1">
    <location>
        <begin position="12"/>
        <end position="214"/>
    </location>
</feature>
<dbReference type="Pfam" id="PF26246">
    <property type="entry name" value="PH_DAAF9"/>
    <property type="match status" value="1"/>
</dbReference>
<dbReference type="eggNOG" id="ENOG502QUJP">
    <property type="taxonomic scope" value="Eukaryota"/>
</dbReference>
<dbReference type="PANTHER" id="PTHR33664:SF1">
    <property type="entry name" value="DYNEIN AXONEMAL ASSEMBLY FACTOR 9"/>
    <property type="match status" value="1"/>
</dbReference>
<feature type="domain" description="DAAF9" evidence="4">
    <location>
        <begin position="771"/>
        <end position="978"/>
    </location>
</feature>
<feature type="domain" description="DAAF9 CobW C-like" evidence="2">
    <location>
        <begin position="994"/>
        <end position="1060"/>
    </location>
</feature>
<dbReference type="PhylomeDB" id="A7S7K5"/>
<proteinExistence type="predicted"/>
<name>A7S7K5_NEMVE</name>
<evidence type="ECO:0000259" key="2">
    <source>
        <dbReference type="Pfam" id="PF23319"/>
    </source>
</evidence>
<dbReference type="Pfam" id="PF23319">
    <property type="entry name" value="CobW_C_DAAF9"/>
    <property type="match status" value="1"/>
</dbReference>
<dbReference type="HOGENOM" id="CLU_008324_0_0_1"/>
<dbReference type="OMA" id="HPAGEKW"/>
<dbReference type="InterPro" id="IPR058843">
    <property type="entry name" value="PH_DAAF9"/>
</dbReference>
<dbReference type="Pfam" id="PF25204">
    <property type="entry name" value="DAAF9_2"/>
    <property type="match status" value="1"/>
</dbReference>
<dbReference type="AlphaFoldDB" id="A7S7K5"/>
<evidence type="ECO:0000259" key="3">
    <source>
        <dbReference type="Pfam" id="PF25203"/>
    </source>
</evidence>
<feature type="domain" description="DAAF9 PH" evidence="5">
    <location>
        <begin position="578"/>
        <end position="740"/>
    </location>
</feature>
<dbReference type="Proteomes" id="UP000001593">
    <property type="component" value="Unassembled WGS sequence"/>
</dbReference>
<gene>
    <name evidence="6" type="ORF">NEMVEDRAFT_v1g208030</name>
</gene>
<feature type="domain" description="DAAF9 pita-bread-like" evidence="3">
    <location>
        <begin position="219"/>
        <end position="486"/>
    </location>
</feature>
<evidence type="ECO:0000313" key="6">
    <source>
        <dbReference type="EMBL" id="EDO40349.1"/>
    </source>
</evidence>
<evidence type="ECO:0000259" key="5">
    <source>
        <dbReference type="Pfam" id="PF26246"/>
    </source>
</evidence>
<evidence type="ECO:0000259" key="4">
    <source>
        <dbReference type="Pfam" id="PF25204"/>
    </source>
</evidence>
<dbReference type="PANTHER" id="PTHR33664">
    <property type="entry name" value="RCG26366"/>
    <property type="match status" value="1"/>
</dbReference>
<organism evidence="6 7">
    <name type="scientific">Nematostella vectensis</name>
    <name type="common">Starlet sea anemone</name>
    <dbReference type="NCBI Taxonomy" id="45351"/>
    <lineage>
        <taxon>Eukaryota</taxon>
        <taxon>Metazoa</taxon>
        <taxon>Cnidaria</taxon>
        <taxon>Anthozoa</taxon>
        <taxon>Hexacorallia</taxon>
        <taxon>Actiniaria</taxon>
        <taxon>Edwardsiidae</taxon>
        <taxon>Nematostella</taxon>
    </lineage>
</organism>
<protein>
    <submittedName>
        <fullName evidence="6">Uncharacterized protein</fullName>
    </submittedName>
</protein>
<dbReference type="InParanoid" id="A7S7K5"/>
<dbReference type="InterPro" id="IPR056414">
    <property type="entry name" value="DAAF9_CobW_C"/>
</dbReference>
<dbReference type="InterPro" id="IPR058844">
    <property type="entry name" value="PB_DAAF9"/>
</dbReference>
<dbReference type="InterPro" id="IPR057478">
    <property type="entry name" value="DAAF9_2"/>
</dbReference>
<evidence type="ECO:0000313" key="7">
    <source>
        <dbReference type="Proteomes" id="UP000001593"/>
    </source>
</evidence>
<sequence>MADFTTRVSLVRPISAKKKKKYELFSPPVSCGRLRRVQSLIKSEGLSALLCILGIDSRYNSGTKQLLNYLLFGYCNIAADSISSKVTDEILEDVVVLVKLESVHVYCNPLNYPHLLPLIGHWRNIHIHCLAEEEDDDEKQEEFKILSFVSMVNGCSNIGIPYGKPGEHDKPFDPFLVEKWPLIQAFAIEGLGGGGFFTMEHEIKDVTSKMEQLFGMIDLVVVEMLLTERLPLFDHHCKAVLTNIDVESSSSNSFGELTENQVAEPIMSYFTHGQMSKGNSSASDNPRPFVLFGVNTSRKNIQLVRQIHASESKNKIVGSGLRGSKAKHTVCFARDPRGTITSARTYFFANGFVPYTGKEPSRIVFSKDLRLMLDLYLLAIDAVLEGIRIFVKCQDSSKSKSAILSALNGGLGERKISLDPSLFTKNVEISVQAFDLSGSEFDLQTSMAAPVIKMVCLYIYDIPSIEQPGNKLGSIAFGETFLDSVVRTILPGNIQSFINDSSSVLDCNHLVLTENITRFATWQNDEEKTVSRNLEELVKSKEKSDELGEQLIMGDQGFLMGNQTRCKWEEGIAGSIINQSGCKGEEGTVYVYEKGILFSNSRFGFVTLPLSQVDKIQFYDGETSSVIALVMLHYKPELASHLPLHLINEHHTLTLALAPRTRIFRQFYSEVLPLWKNAKGQAKLEEVFEIPDDLTKIHKSLGEHLPHTLSFGTDNRLQHFMSMLPDLRGFLAHLNVSSTSDVPLRSKDLTVALGTAPETPTESDNSLELSLTILTGVPGSGKDELCSTLVALAKENSKWIILKSPISSSQPFDPEGLQASLTTTLTSQRRLHVRLSASRRRLKVIVVTPGFTDIVDVVMAIANHPNAEVYSHVKIGAITCCVNPENVFMENRYTLPKLLDQCAQGFVNNIVFTSCLDAQNEQLSAVQKLIRVCNPQAAFILAKDGKVTRTPDVELILSETAFDEVDSAQRRHLMCPGWTLCDFNSGGMEPPINEIFIEFYKPLERHRFQSKLKEMKGQLCIAESLERGAVHSIRGHVRFSDHNTISEVHWTSLIGHLSQSLVETNNVPRPPSKPAQNSNQESSKANLAQFLVFTGFALKNDSLMDWLRGCIKPTPQKQPLVSKKTLSKKELDDIKGKHKCDTLPEGWFYTGTQYVSLTGEKAYQHPRILDLHMSLVIPASETMIPMH</sequence>
<dbReference type="Pfam" id="PF23281">
    <property type="entry name" value="DAAF9_N"/>
    <property type="match status" value="1"/>
</dbReference>
<reference evidence="6 7" key="1">
    <citation type="journal article" date="2007" name="Science">
        <title>Sea anemone genome reveals ancestral eumetazoan gene repertoire and genomic organization.</title>
        <authorList>
            <person name="Putnam N.H."/>
            <person name="Srivastava M."/>
            <person name="Hellsten U."/>
            <person name="Dirks B."/>
            <person name="Chapman J."/>
            <person name="Salamov A."/>
            <person name="Terry A."/>
            <person name="Shapiro H."/>
            <person name="Lindquist E."/>
            <person name="Kapitonov V.V."/>
            <person name="Jurka J."/>
            <person name="Genikhovich G."/>
            <person name="Grigoriev I.V."/>
            <person name="Lucas S.M."/>
            <person name="Steele R.E."/>
            <person name="Finnerty J.R."/>
            <person name="Technau U."/>
            <person name="Martindale M.Q."/>
            <person name="Rokhsar D.S."/>
        </authorList>
    </citation>
    <scope>NUCLEOTIDE SEQUENCE [LARGE SCALE GENOMIC DNA]</scope>
    <source>
        <strain evidence="7">CH2 X CH6</strain>
    </source>
</reference>
<dbReference type="EMBL" id="DS469593">
    <property type="protein sequence ID" value="EDO40349.1"/>
    <property type="molecule type" value="Genomic_DNA"/>
</dbReference>
<evidence type="ECO:0000259" key="1">
    <source>
        <dbReference type="Pfam" id="PF23281"/>
    </source>
</evidence>
<dbReference type="Pfam" id="PF25203">
    <property type="entry name" value="PB_DAAF9"/>
    <property type="match status" value="1"/>
</dbReference>
<dbReference type="InterPro" id="IPR056498">
    <property type="entry name" value="DAAF9_N"/>
</dbReference>
<accession>A7S7K5</accession>
<dbReference type="InterPro" id="IPR040342">
    <property type="entry name" value="DNAAF9"/>
</dbReference>
<keyword evidence="7" id="KW-1185">Reference proteome</keyword>
<dbReference type="CDD" id="cd22936">
    <property type="entry name" value="shulin_C20orf194-like"/>
    <property type="match status" value="1"/>
</dbReference>